<evidence type="ECO:0000256" key="1">
    <source>
        <dbReference type="SAM" id="MobiDB-lite"/>
    </source>
</evidence>
<dbReference type="AlphaFoldDB" id="A0A0P7UA73"/>
<feature type="non-terminal residue" evidence="3">
    <location>
        <position position="1"/>
    </location>
</feature>
<keyword evidence="2" id="KW-0472">Membrane</keyword>
<evidence type="ECO:0000256" key="2">
    <source>
        <dbReference type="SAM" id="Phobius"/>
    </source>
</evidence>
<gene>
    <name evidence="3" type="ORF">Z043_125789</name>
</gene>
<organism evidence="3 4">
    <name type="scientific">Scleropages formosus</name>
    <name type="common">Asian bonytongue</name>
    <name type="synonym">Osteoglossum formosum</name>
    <dbReference type="NCBI Taxonomy" id="113540"/>
    <lineage>
        <taxon>Eukaryota</taxon>
        <taxon>Metazoa</taxon>
        <taxon>Chordata</taxon>
        <taxon>Craniata</taxon>
        <taxon>Vertebrata</taxon>
        <taxon>Euteleostomi</taxon>
        <taxon>Actinopterygii</taxon>
        <taxon>Neopterygii</taxon>
        <taxon>Teleostei</taxon>
        <taxon>Osteoglossocephala</taxon>
        <taxon>Osteoglossomorpha</taxon>
        <taxon>Osteoglossiformes</taxon>
        <taxon>Osteoglossidae</taxon>
        <taxon>Scleropages</taxon>
    </lineage>
</organism>
<feature type="region of interest" description="Disordered" evidence="1">
    <location>
        <begin position="1"/>
        <end position="48"/>
    </location>
</feature>
<name>A0A0P7UA73_SCLFO</name>
<comment type="caution">
    <text evidence="3">The sequence shown here is derived from an EMBL/GenBank/DDBJ whole genome shotgun (WGS) entry which is preliminary data.</text>
</comment>
<feature type="transmembrane region" description="Helical" evidence="2">
    <location>
        <begin position="54"/>
        <end position="80"/>
    </location>
</feature>
<dbReference type="Proteomes" id="UP000034805">
    <property type="component" value="Unassembled WGS sequence"/>
</dbReference>
<keyword evidence="2" id="KW-0812">Transmembrane</keyword>
<protein>
    <submittedName>
        <fullName evidence="3">Uncharacterized protein</fullName>
    </submittedName>
</protein>
<reference evidence="3 4" key="1">
    <citation type="submission" date="2015-08" db="EMBL/GenBank/DDBJ databases">
        <title>The genome of the Asian arowana (Scleropages formosus).</title>
        <authorList>
            <person name="Tan M.H."/>
            <person name="Gan H.M."/>
            <person name="Croft L.J."/>
            <person name="Austin C.M."/>
        </authorList>
    </citation>
    <scope>NUCLEOTIDE SEQUENCE [LARGE SCALE GENOMIC DNA]</scope>
    <source>
        <strain evidence="3">Aro1</strain>
    </source>
</reference>
<keyword evidence="2" id="KW-1133">Transmembrane helix</keyword>
<evidence type="ECO:0000313" key="3">
    <source>
        <dbReference type="EMBL" id="KPP56581.1"/>
    </source>
</evidence>
<feature type="compositionally biased region" description="Basic and acidic residues" evidence="1">
    <location>
        <begin position="1"/>
        <end position="38"/>
    </location>
</feature>
<dbReference type="EMBL" id="JARO02020140">
    <property type="protein sequence ID" value="KPP56581.1"/>
    <property type="molecule type" value="Genomic_DNA"/>
</dbReference>
<sequence>SSHTEHLAKGAQDHNSEEHDEEKQDQHHGIHQNDEARTMDPAPSTQQVAPDGGWGWVVLMANILVLALTVNFPACLSIFFKDLQKEFNTSNSETYWVPSIMTAMRHAGGIRFDA</sequence>
<evidence type="ECO:0000313" key="4">
    <source>
        <dbReference type="Proteomes" id="UP000034805"/>
    </source>
</evidence>
<accession>A0A0P7UA73</accession>
<proteinExistence type="predicted"/>